<feature type="domain" description="SLH" evidence="1">
    <location>
        <begin position="5"/>
        <end position="47"/>
    </location>
</feature>
<protein>
    <recommendedName>
        <fullName evidence="1">SLH domain-containing protein</fullName>
    </recommendedName>
</protein>
<organism evidence="2">
    <name type="scientific">marine metagenome</name>
    <dbReference type="NCBI Taxonomy" id="408172"/>
    <lineage>
        <taxon>unclassified sequences</taxon>
        <taxon>metagenomes</taxon>
        <taxon>ecological metagenomes</taxon>
    </lineage>
</organism>
<name>A0A383CCU5_9ZZZZ</name>
<reference evidence="2" key="1">
    <citation type="submission" date="2018-05" db="EMBL/GenBank/DDBJ databases">
        <authorList>
            <person name="Lanie J.A."/>
            <person name="Ng W.-L."/>
            <person name="Kazmierczak K.M."/>
            <person name="Andrzejewski T.M."/>
            <person name="Davidsen T.M."/>
            <person name="Wayne K.J."/>
            <person name="Tettelin H."/>
            <person name="Glass J.I."/>
            <person name="Rusch D."/>
            <person name="Podicherti R."/>
            <person name="Tsui H.-C.T."/>
            <person name="Winkler M.E."/>
        </authorList>
    </citation>
    <scope>NUCLEOTIDE SEQUENCE</scope>
</reference>
<accession>A0A383CCU5</accession>
<proteinExistence type="predicted"/>
<dbReference type="EMBL" id="UINC01207795">
    <property type="protein sequence ID" value="SVE30042.1"/>
    <property type="molecule type" value="Genomic_DNA"/>
</dbReference>
<sequence>STGNSFTDDDDSEFQAAIESLAASEVTSGCSQDRFCPSRPVTRGEMAAFLVRVLAVT</sequence>
<evidence type="ECO:0000259" key="1">
    <source>
        <dbReference type="Pfam" id="PF00395"/>
    </source>
</evidence>
<dbReference type="AlphaFoldDB" id="A0A383CCU5"/>
<dbReference type="Pfam" id="PF00395">
    <property type="entry name" value="SLH"/>
    <property type="match status" value="1"/>
</dbReference>
<feature type="non-terminal residue" evidence="2">
    <location>
        <position position="1"/>
    </location>
</feature>
<evidence type="ECO:0000313" key="2">
    <source>
        <dbReference type="EMBL" id="SVE30042.1"/>
    </source>
</evidence>
<dbReference type="InterPro" id="IPR001119">
    <property type="entry name" value="SLH_dom"/>
</dbReference>
<gene>
    <name evidence="2" type="ORF">METZ01_LOCUS482896</name>
</gene>